<dbReference type="SUPFAM" id="SSF58104">
    <property type="entry name" value="Methyl-accepting chemotaxis protein (MCP) signaling domain"/>
    <property type="match status" value="1"/>
</dbReference>
<evidence type="ECO:0000256" key="1">
    <source>
        <dbReference type="ARBA" id="ARBA00023224"/>
    </source>
</evidence>
<keyword evidence="1 3" id="KW-0807">Transducer</keyword>
<dbReference type="Proteomes" id="UP000217289">
    <property type="component" value="Chromosome"/>
</dbReference>
<organism evidence="7 8">
    <name type="scientific">Melittangium boletus DSM 14713</name>
    <dbReference type="NCBI Taxonomy" id="1294270"/>
    <lineage>
        <taxon>Bacteria</taxon>
        <taxon>Pseudomonadati</taxon>
        <taxon>Myxococcota</taxon>
        <taxon>Myxococcia</taxon>
        <taxon>Myxococcales</taxon>
        <taxon>Cystobacterineae</taxon>
        <taxon>Archangiaceae</taxon>
        <taxon>Melittangium</taxon>
    </lineage>
</organism>
<dbReference type="AlphaFoldDB" id="A0A250I736"/>
<evidence type="ECO:0000313" key="7">
    <source>
        <dbReference type="EMBL" id="ATB26972.1"/>
    </source>
</evidence>
<comment type="similarity">
    <text evidence="2">Belongs to the methyl-accepting chemotaxis (MCP) protein family.</text>
</comment>
<dbReference type="Pfam" id="PF00015">
    <property type="entry name" value="MCPsignal"/>
    <property type="match status" value="1"/>
</dbReference>
<dbReference type="KEGG" id="mbd:MEBOL_000407"/>
<evidence type="ECO:0000256" key="3">
    <source>
        <dbReference type="PROSITE-ProRule" id="PRU00284"/>
    </source>
</evidence>
<evidence type="ECO:0000313" key="8">
    <source>
        <dbReference type="Proteomes" id="UP000217289"/>
    </source>
</evidence>
<evidence type="ECO:0000256" key="2">
    <source>
        <dbReference type="ARBA" id="ARBA00029447"/>
    </source>
</evidence>
<dbReference type="PANTHER" id="PTHR32089:SF112">
    <property type="entry name" value="LYSOZYME-LIKE PROTEIN-RELATED"/>
    <property type="match status" value="1"/>
</dbReference>
<dbReference type="GO" id="GO:0007165">
    <property type="term" value="P:signal transduction"/>
    <property type="evidence" value="ECO:0007669"/>
    <property type="project" value="UniProtKB-KW"/>
</dbReference>
<dbReference type="Pfam" id="PF00672">
    <property type="entry name" value="HAMP"/>
    <property type="match status" value="1"/>
</dbReference>
<feature type="transmembrane region" description="Helical" evidence="4">
    <location>
        <begin position="180"/>
        <end position="202"/>
    </location>
</feature>
<proteinExistence type="inferred from homology"/>
<keyword evidence="4" id="KW-0812">Transmembrane</keyword>
<evidence type="ECO:0000256" key="4">
    <source>
        <dbReference type="SAM" id="Phobius"/>
    </source>
</evidence>
<dbReference type="Gene3D" id="6.10.340.10">
    <property type="match status" value="1"/>
</dbReference>
<sequence>MWGRLSLRWQVAFAVLVPSLAVALFSGFYFPKQQWHQGMQKLEERARTLGGFVSHELTLLIEQGHSAPSSNVFSPAPPANAREMEARMLNLLPRIVAYVEQSADVSFQTVIGPQGEVLTERGDPPRGLRGIDGEGPECAVRRVQGAPVAFCRLPGGYTYVLGMDPTRVSVEAAALRGSTILVYLGALVVGLFISFFIGRAIAEPVTRMTQAAREVAQGDMSLSEVDVASAGEVRMMAYSFNEMLGTLRGTVSELLTRLEQLSSASRGLTGASADQEHVINQQAAYAQQIAATFEELSRTAEQISSSTEVVESSARRTHEAVAEAMAVVAQVVAGINDIRMESKGVADAIVGLNQDLQQVSKIAQVINQVAERSDLLALNAALEGTKAGEVGRGFSLVAAEMRKLAESVSASARDIARIVEKVQDSGNEAASKARVGMATSDRGVEVAEQASAVFQRIVELARGTSEAARQITIATRQQRQSSEQAVQGARNVAELVKQGVDATGRTTRIAQDLQTVADSLTVLTSKFKVARDR</sequence>
<protein>
    <submittedName>
        <fullName evidence="7">Chemotaxis protein</fullName>
    </submittedName>
</protein>
<dbReference type="RefSeq" id="WP_095975841.1">
    <property type="nucleotide sequence ID" value="NZ_CP022163.1"/>
</dbReference>
<dbReference type="OrthoDB" id="5522708at2"/>
<reference evidence="7 8" key="1">
    <citation type="submission" date="2017-06" db="EMBL/GenBank/DDBJ databases">
        <authorList>
            <person name="Kim H.J."/>
            <person name="Triplett B.A."/>
        </authorList>
    </citation>
    <scope>NUCLEOTIDE SEQUENCE [LARGE SCALE GENOMIC DNA]</scope>
    <source>
        <strain evidence="7 8">DSM 14713</strain>
    </source>
</reference>
<gene>
    <name evidence="7" type="ORF">MEBOL_000407</name>
</gene>
<dbReference type="CDD" id="cd06225">
    <property type="entry name" value="HAMP"/>
    <property type="match status" value="1"/>
</dbReference>
<feature type="domain" description="HAMP" evidence="6">
    <location>
        <begin position="199"/>
        <end position="252"/>
    </location>
</feature>
<dbReference type="InterPro" id="IPR004089">
    <property type="entry name" value="MCPsignal_dom"/>
</dbReference>
<evidence type="ECO:0000259" key="6">
    <source>
        <dbReference type="PROSITE" id="PS50885"/>
    </source>
</evidence>
<dbReference type="PANTHER" id="PTHR32089">
    <property type="entry name" value="METHYL-ACCEPTING CHEMOTAXIS PROTEIN MCPB"/>
    <property type="match status" value="1"/>
</dbReference>
<feature type="transmembrane region" description="Helical" evidence="4">
    <location>
        <begin position="12"/>
        <end position="31"/>
    </location>
</feature>
<dbReference type="GO" id="GO:0016020">
    <property type="term" value="C:membrane"/>
    <property type="evidence" value="ECO:0007669"/>
    <property type="project" value="InterPro"/>
</dbReference>
<keyword evidence="4" id="KW-1133">Transmembrane helix</keyword>
<dbReference type="SMART" id="SM00304">
    <property type="entry name" value="HAMP"/>
    <property type="match status" value="1"/>
</dbReference>
<keyword evidence="4" id="KW-0472">Membrane</keyword>
<evidence type="ECO:0000259" key="5">
    <source>
        <dbReference type="PROSITE" id="PS50111"/>
    </source>
</evidence>
<keyword evidence="8" id="KW-1185">Reference proteome</keyword>
<dbReference type="InterPro" id="IPR003660">
    <property type="entry name" value="HAMP_dom"/>
</dbReference>
<dbReference type="SMART" id="SM00283">
    <property type="entry name" value="MA"/>
    <property type="match status" value="1"/>
</dbReference>
<dbReference type="PROSITE" id="PS50111">
    <property type="entry name" value="CHEMOTAXIS_TRANSDUC_2"/>
    <property type="match status" value="1"/>
</dbReference>
<dbReference type="EMBL" id="CP022163">
    <property type="protein sequence ID" value="ATB26972.1"/>
    <property type="molecule type" value="Genomic_DNA"/>
</dbReference>
<feature type="domain" description="Methyl-accepting transducer" evidence="5">
    <location>
        <begin position="257"/>
        <end position="493"/>
    </location>
</feature>
<name>A0A250I736_9BACT</name>
<accession>A0A250I736</accession>
<dbReference type="PROSITE" id="PS50885">
    <property type="entry name" value="HAMP"/>
    <property type="match status" value="1"/>
</dbReference>
<dbReference type="Gene3D" id="1.10.287.950">
    <property type="entry name" value="Methyl-accepting chemotaxis protein"/>
    <property type="match status" value="1"/>
</dbReference>